<evidence type="ECO:0000313" key="3">
    <source>
        <dbReference type="Proteomes" id="UP000318297"/>
    </source>
</evidence>
<proteinExistence type="predicted"/>
<reference evidence="2 3" key="1">
    <citation type="submission" date="2019-06" db="EMBL/GenBank/DDBJ databases">
        <title>Sequencing the genomes of 1000 actinobacteria strains.</title>
        <authorList>
            <person name="Klenk H.-P."/>
        </authorList>
    </citation>
    <scope>NUCLEOTIDE SEQUENCE [LARGE SCALE GENOMIC DNA]</scope>
    <source>
        <strain evidence="2 3">DSM 19560</strain>
    </source>
</reference>
<dbReference type="RefSeq" id="WP_145229154.1">
    <property type="nucleotide sequence ID" value="NZ_VIVQ01000002.1"/>
</dbReference>
<evidence type="ECO:0000256" key="1">
    <source>
        <dbReference type="SAM" id="Phobius"/>
    </source>
</evidence>
<keyword evidence="1" id="KW-1133">Transmembrane helix</keyword>
<organism evidence="2 3">
    <name type="scientific">Rudaeicoccus suwonensis</name>
    <dbReference type="NCBI Taxonomy" id="657409"/>
    <lineage>
        <taxon>Bacteria</taxon>
        <taxon>Bacillati</taxon>
        <taxon>Actinomycetota</taxon>
        <taxon>Actinomycetes</taxon>
        <taxon>Micrococcales</taxon>
        <taxon>Dermacoccaceae</taxon>
        <taxon>Rudaeicoccus</taxon>
    </lineage>
</organism>
<gene>
    <name evidence="2" type="ORF">BKA23_2647</name>
</gene>
<keyword evidence="3" id="KW-1185">Reference proteome</keyword>
<comment type="caution">
    <text evidence="2">The sequence shown here is derived from an EMBL/GenBank/DDBJ whole genome shotgun (WGS) entry which is preliminary data.</text>
</comment>
<dbReference type="AlphaFoldDB" id="A0A561E3Y1"/>
<keyword evidence="1" id="KW-0812">Transmembrane</keyword>
<name>A0A561E3Y1_9MICO</name>
<protein>
    <submittedName>
        <fullName evidence="2">Uncharacterized protein</fullName>
    </submittedName>
</protein>
<accession>A0A561E3Y1</accession>
<feature type="transmembrane region" description="Helical" evidence="1">
    <location>
        <begin position="37"/>
        <end position="58"/>
    </location>
</feature>
<keyword evidence="1" id="KW-0472">Membrane</keyword>
<evidence type="ECO:0000313" key="2">
    <source>
        <dbReference type="EMBL" id="TWE10291.1"/>
    </source>
</evidence>
<dbReference type="EMBL" id="VIVQ01000002">
    <property type="protein sequence ID" value="TWE10291.1"/>
    <property type="molecule type" value="Genomic_DNA"/>
</dbReference>
<dbReference type="Proteomes" id="UP000318297">
    <property type="component" value="Unassembled WGS sequence"/>
</dbReference>
<sequence>MKFRVRDVTVAAASMAIGAVGIAPFLAHHDRTRDALGAFVISPGFGGLAALITALVALKVARERLDADATTANEQRAADADAVTRQIEANERAAADQRLQDEQQQLRNDSLNRWWQLALWLDRQIDKGNFTVEQTLTTLETLEQSVTTPEQSVMVECLTTRVIQ</sequence>